<feature type="domain" description="FIST C-domain" evidence="2">
    <location>
        <begin position="219"/>
        <end position="360"/>
    </location>
</feature>
<keyword evidence="4" id="KW-1185">Reference proteome</keyword>
<protein>
    <submittedName>
        <fullName evidence="3">FIST C-terminal domain-containing protein</fullName>
    </submittedName>
</protein>
<dbReference type="InterPro" id="IPR013702">
    <property type="entry name" value="FIST_domain_N"/>
</dbReference>
<dbReference type="PANTHER" id="PTHR40252">
    <property type="entry name" value="BLR0328 PROTEIN"/>
    <property type="match status" value="1"/>
</dbReference>
<comment type="caution">
    <text evidence="3">The sequence shown here is derived from an EMBL/GenBank/DDBJ whole genome shotgun (WGS) entry which is preliminary data.</text>
</comment>
<evidence type="ECO:0000259" key="1">
    <source>
        <dbReference type="SMART" id="SM00897"/>
    </source>
</evidence>
<gene>
    <name evidence="3" type="ORF">H8K43_07835</name>
</gene>
<name>A0ABR7A3T1_9BURK</name>
<accession>A0ABR7A3T1</accession>
<sequence>MKIAQEILYGTPGAEWKLEDVAAISPQLVLIFASIAHFENPDFFPRLRLCLPHAHLLGCSTAGEISAQGVSAQSVVVTGIHFDSARFQIVTASLPDMEHSAQAGRALAAQLNKDGLRAVSVFGQGVGINGSALIDGIVAELGQDLPVTGGLAGDNGSFSRTYTLGPAGVSDAQIVALGLYGESLTFTHGSYGGWRPFGPVRKVTRCEDNILYELDGAPALDIYKKYLGDYAADLPGSGLLFPFEMLGHLRESLGQIRTILGINEQDGSLILAGSINPDGYLRLMHAQTNELVDGAETAASAALPKDAPYSGQALAMLVSCVGRKLVMGGRVDEEVEVVQDLMGQHTVICGFYSNGEICPGYQLQVCSLHNQTMTISYMAERM</sequence>
<feature type="domain" description="FIST" evidence="1">
    <location>
        <begin position="25"/>
        <end position="218"/>
    </location>
</feature>
<dbReference type="SMART" id="SM01204">
    <property type="entry name" value="FIST_C"/>
    <property type="match status" value="1"/>
</dbReference>
<reference evidence="3 4" key="1">
    <citation type="submission" date="2020-08" db="EMBL/GenBank/DDBJ databases">
        <title>Novel species isolated from subtropical streams in China.</title>
        <authorList>
            <person name="Lu H."/>
        </authorList>
    </citation>
    <scope>NUCLEOTIDE SEQUENCE [LARGE SCALE GENOMIC DNA]</scope>
    <source>
        <strain evidence="3 4">CY22W</strain>
    </source>
</reference>
<evidence type="ECO:0000313" key="3">
    <source>
        <dbReference type="EMBL" id="MBC3931575.1"/>
    </source>
</evidence>
<dbReference type="Pfam" id="PF08495">
    <property type="entry name" value="FIST"/>
    <property type="match status" value="1"/>
</dbReference>
<dbReference type="RefSeq" id="WP_186903302.1">
    <property type="nucleotide sequence ID" value="NZ_JACOGD010000003.1"/>
</dbReference>
<dbReference type="PANTHER" id="PTHR40252:SF2">
    <property type="entry name" value="BLR0328 PROTEIN"/>
    <property type="match status" value="1"/>
</dbReference>
<dbReference type="Pfam" id="PF10442">
    <property type="entry name" value="FIST_C"/>
    <property type="match status" value="1"/>
</dbReference>
<dbReference type="InterPro" id="IPR019494">
    <property type="entry name" value="FIST_C"/>
</dbReference>
<evidence type="ECO:0000259" key="2">
    <source>
        <dbReference type="SMART" id="SM01204"/>
    </source>
</evidence>
<dbReference type="Proteomes" id="UP000654304">
    <property type="component" value="Unassembled WGS sequence"/>
</dbReference>
<proteinExistence type="predicted"/>
<organism evidence="3 4">
    <name type="scientific">Undibacterium curvum</name>
    <dbReference type="NCBI Taxonomy" id="2762294"/>
    <lineage>
        <taxon>Bacteria</taxon>
        <taxon>Pseudomonadati</taxon>
        <taxon>Pseudomonadota</taxon>
        <taxon>Betaproteobacteria</taxon>
        <taxon>Burkholderiales</taxon>
        <taxon>Oxalobacteraceae</taxon>
        <taxon>Undibacterium</taxon>
    </lineage>
</organism>
<dbReference type="SMART" id="SM00897">
    <property type="entry name" value="FIST"/>
    <property type="match status" value="1"/>
</dbReference>
<evidence type="ECO:0000313" key="4">
    <source>
        <dbReference type="Proteomes" id="UP000654304"/>
    </source>
</evidence>
<dbReference type="EMBL" id="JACOGD010000003">
    <property type="protein sequence ID" value="MBC3931575.1"/>
    <property type="molecule type" value="Genomic_DNA"/>
</dbReference>